<dbReference type="PROSITE" id="PS50240">
    <property type="entry name" value="TRYPSIN_DOM"/>
    <property type="match status" value="1"/>
</dbReference>
<evidence type="ECO:0000256" key="8">
    <source>
        <dbReference type="ARBA" id="ARBA00023180"/>
    </source>
</evidence>
<dbReference type="Pfam" id="PF00089">
    <property type="entry name" value="Trypsin"/>
    <property type="match status" value="2"/>
</dbReference>
<dbReference type="PANTHER" id="PTHR24264:SF65">
    <property type="entry name" value="SRCR DOMAIN-CONTAINING PROTEIN"/>
    <property type="match status" value="1"/>
</dbReference>
<keyword evidence="3" id="KW-0645">Protease</keyword>
<dbReference type="PROSITE" id="PS00135">
    <property type="entry name" value="TRYPSIN_SER"/>
    <property type="match status" value="1"/>
</dbReference>
<dbReference type="FunFam" id="2.40.10.10:FF:000054">
    <property type="entry name" value="Complement C1r subcomponent"/>
    <property type="match status" value="1"/>
</dbReference>
<dbReference type="EMBL" id="JTDY01001944">
    <property type="protein sequence ID" value="KOB72477.1"/>
    <property type="molecule type" value="Genomic_DNA"/>
</dbReference>
<evidence type="ECO:0000256" key="4">
    <source>
        <dbReference type="ARBA" id="ARBA00022729"/>
    </source>
</evidence>
<dbReference type="SUPFAM" id="SSF50494">
    <property type="entry name" value="Trypsin-like serine proteases"/>
    <property type="match status" value="2"/>
</dbReference>
<evidence type="ECO:0000259" key="9">
    <source>
        <dbReference type="PROSITE" id="PS50240"/>
    </source>
</evidence>
<keyword evidence="2" id="KW-0964">Secreted</keyword>
<sequence>MYDVKQCFVHPRYASKAKVNDVGLVKLYNPLRFSARVLPIRIVGRSARLPANEAAIVSGWGKLKVTNEAAIVSGWGKLKVTNEAAIVSGWGKLKVTNEAAIVSGWWKVKEGGVSATYLQSSMIKTIPMKLCRRSGLDRKSIDPASMFCAGSFLESSPDACQEGGVSATYLQSSMIKTIPMKLCRRSGLDRKSIDPASMFCAGSFLESSPDACQGDSGGPIVYGGELIGVVSWGLGCARGNFPGVYTRLAQPAIWDWVNDHISERTLDNHTHI</sequence>
<evidence type="ECO:0000313" key="10">
    <source>
        <dbReference type="EMBL" id="KOB72477.1"/>
    </source>
</evidence>
<keyword evidence="11" id="KW-1185">Reference proteome</keyword>
<evidence type="ECO:0000256" key="7">
    <source>
        <dbReference type="ARBA" id="ARBA00023157"/>
    </source>
</evidence>
<name>A0A0L7LAH6_OPEBR</name>
<evidence type="ECO:0000256" key="2">
    <source>
        <dbReference type="ARBA" id="ARBA00022525"/>
    </source>
</evidence>
<dbReference type="GO" id="GO:0004252">
    <property type="term" value="F:serine-type endopeptidase activity"/>
    <property type="evidence" value="ECO:0007669"/>
    <property type="project" value="InterPro"/>
</dbReference>
<dbReference type="InterPro" id="IPR043504">
    <property type="entry name" value="Peptidase_S1_PA_chymotrypsin"/>
</dbReference>
<evidence type="ECO:0000256" key="1">
    <source>
        <dbReference type="ARBA" id="ARBA00004613"/>
    </source>
</evidence>
<dbReference type="InterPro" id="IPR050127">
    <property type="entry name" value="Serine_Proteases_S1"/>
</dbReference>
<evidence type="ECO:0000256" key="6">
    <source>
        <dbReference type="ARBA" id="ARBA00022825"/>
    </source>
</evidence>
<dbReference type="InterPro" id="IPR001254">
    <property type="entry name" value="Trypsin_dom"/>
</dbReference>
<dbReference type="InterPro" id="IPR009003">
    <property type="entry name" value="Peptidase_S1_PA"/>
</dbReference>
<evidence type="ECO:0000256" key="5">
    <source>
        <dbReference type="ARBA" id="ARBA00022801"/>
    </source>
</evidence>
<keyword evidence="5" id="KW-0378">Hydrolase</keyword>
<dbReference type="GO" id="GO:0006508">
    <property type="term" value="P:proteolysis"/>
    <property type="evidence" value="ECO:0007669"/>
    <property type="project" value="UniProtKB-KW"/>
</dbReference>
<protein>
    <recommendedName>
        <fullName evidence="9">Peptidase S1 domain-containing protein</fullName>
    </recommendedName>
</protein>
<dbReference type="Gene3D" id="2.40.10.10">
    <property type="entry name" value="Trypsin-like serine proteases"/>
    <property type="match status" value="3"/>
</dbReference>
<dbReference type="GO" id="GO:0005615">
    <property type="term" value="C:extracellular space"/>
    <property type="evidence" value="ECO:0007669"/>
    <property type="project" value="TreeGrafter"/>
</dbReference>
<evidence type="ECO:0000313" key="11">
    <source>
        <dbReference type="Proteomes" id="UP000037510"/>
    </source>
</evidence>
<organism evidence="10 11">
    <name type="scientific">Operophtera brumata</name>
    <name type="common">Winter moth</name>
    <name type="synonym">Phalaena brumata</name>
    <dbReference type="NCBI Taxonomy" id="104452"/>
    <lineage>
        <taxon>Eukaryota</taxon>
        <taxon>Metazoa</taxon>
        <taxon>Ecdysozoa</taxon>
        <taxon>Arthropoda</taxon>
        <taxon>Hexapoda</taxon>
        <taxon>Insecta</taxon>
        <taxon>Pterygota</taxon>
        <taxon>Neoptera</taxon>
        <taxon>Endopterygota</taxon>
        <taxon>Lepidoptera</taxon>
        <taxon>Glossata</taxon>
        <taxon>Ditrysia</taxon>
        <taxon>Geometroidea</taxon>
        <taxon>Geometridae</taxon>
        <taxon>Larentiinae</taxon>
        <taxon>Operophtera</taxon>
    </lineage>
</organism>
<dbReference type="STRING" id="104452.A0A0L7LAH6"/>
<reference evidence="10 11" key="1">
    <citation type="journal article" date="2015" name="Genome Biol. Evol.">
        <title>The genome of winter moth (Operophtera brumata) provides a genomic perspective on sexual dimorphism and phenology.</title>
        <authorList>
            <person name="Derks M.F."/>
            <person name="Smit S."/>
            <person name="Salis L."/>
            <person name="Schijlen E."/>
            <person name="Bossers A."/>
            <person name="Mateman C."/>
            <person name="Pijl A.S."/>
            <person name="de Ridder D."/>
            <person name="Groenen M.A."/>
            <person name="Visser M.E."/>
            <person name="Megens H.J."/>
        </authorList>
    </citation>
    <scope>NUCLEOTIDE SEQUENCE [LARGE SCALE GENOMIC DNA]</scope>
    <source>
        <strain evidence="10">WM2013NL</strain>
        <tissue evidence="10">Head and thorax</tissue>
    </source>
</reference>
<keyword evidence="6" id="KW-0720">Serine protease</keyword>
<dbReference type="PANTHER" id="PTHR24264">
    <property type="entry name" value="TRYPSIN-RELATED"/>
    <property type="match status" value="1"/>
</dbReference>
<proteinExistence type="predicted"/>
<dbReference type="SMART" id="SM00020">
    <property type="entry name" value="Tryp_SPc"/>
    <property type="match status" value="1"/>
</dbReference>
<dbReference type="Proteomes" id="UP000037510">
    <property type="component" value="Unassembled WGS sequence"/>
</dbReference>
<keyword evidence="7" id="KW-1015">Disulfide bond</keyword>
<keyword evidence="4" id="KW-0732">Signal</keyword>
<feature type="domain" description="Peptidase S1" evidence="9">
    <location>
        <begin position="1"/>
        <end position="262"/>
    </location>
</feature>
<dbReference type="AlphaFoldDB" id="A0A0L7LAH6"/>
<comment type="subcellular location">
    <subcellularLocation>
        <location evidence="1">Secreted</location>
    </subcellularLocation>
</comment>
<comment type="caution">
    <text evidence="10">The sequence shown here is derived from an EMBL/GenBank/DDBJ whole genome shotgun (WGS) entry which is preliminary data.</text>
</comment>
<accession>A0A0L7LAH6</accession>
<dbReference type="InterPro" id="IPR033116">
    <property type="entry name" value="TRYPSIN_SER"/>
</dbReference>
<keyword evidence="8" id="KW-0325">Glycoprotein</keyword>
<evidence type="ECO:0000256" key="3">
    <source>
        <dbReference type="ARBA" id="ARBA00022670"/>
    </source>
</evidence>
<gene>
    <name evidence="10" type="ORF">OBRU01_08748</name>
</gene>